<dbReference type="Pfam" id="PF26534">
    <property type="entry name" value="NTF2_7"/>
    <property type="match status" value="1"/>
</dbReference>
<name>A0AAV9MVY6_9EURO</name>
<dbReference type="Proteomes" id="UP001358417">
    <property type="component" value="Unassembled WGS sequence"/>
</dbReference>
<dbReference type="GeneID" id="89978859"/>
<organism evidence="3 4">
    <name type="scientific">Exophiala bonariae</name>
    <dbReference type="NCBI Taxonomy" id="1690606"/>
    <lineage>
        <taxon>Eukaryota</taxon>
        <taxon>Fungi</taxon>
        <taxon>Dikarya</taxon>
        <taxon>Ascomycota</taxon>
        <taxon>Pezizomycotina</taxon>
        <taxon>Eurotiomycetes</taxon>
        <taxon>Chaetothyriomycetidae</taxon>
        <taxon>Chaetothyriales</taxon>
        <taxon>Herpotrichiellaceae</taxon>
        <taxon>Exophiala</taxon>
    </lineage>
</organism>
<feature type="domain" description="NTF2-like" evidence="2">
    <location>
        <begin position="41"/>
        <end position="176"/>
    </location>
</feature>
<dbReference type="AlphaFoldDB" id="A0AAV9MVY6"/>
<reference evidence="3 4" key="1">
    <citation type="submission" date="2023-08" db="EMBL/GenBank/DDBJ databases">
        <title>Black Yeasts Isolated from many extreme environments.</title>
        <authorList>
            <person name="Coleine C."/>
            <person name="Stajich J.E."/>
            <person name="Selbmann L."/>
        </authorList>
    </citation>
    <scope>NUCLEOTIDE SEQUENCE [LARGE SCALE GENOMIC DNA]</scope>
    <source>
        <strain evidence="3 4">CCFEE 5792</strain>
    </source>
</reference>
<keyword evidence="1" id="KW-0732">Signal</keyword>
<feature type="chain" id="PRO_5043911586" description="NTF2-like domain-containing protein" evidence="1">
    <location>
        <begin position="17"/>
        <end position="178"/>
    </location>
</feature>
<evidence type="ECO:0000256" key="1">
    <source>
        <dbReference type="SAM" id="SignalP"/>
    </source>
</evidence>
<keyword evidence="4" id="KW-1185">Reference proteome</keyword>
<proteinExistence type="predicted"/>
<evidence type="ECO:0000259" key="2">
    <source>
        <dbReference type="Pfam" id="PF26534"/>
    </source>
</evidence>
<evidence type="ECO:0000313" key="3">
    <source>
        <dbReference type="EMBL" id="KAK5044493.1"/>
    </source>
</evidence>
<evidence type="ECO:0000313" key="4">
    <source>
        <dbReference type="Proteomes" id="UP001358417"/>
    </source>
</evidence>
<dbReference type="EMBL" id="JAVRRD010000048">
    <property type="protein sequence ID" value="KAK5044493.1"/>
    <property type="molecule type" value="Genomic_DNA"/>
</dbReference>
<protein>
    <recommendedName>
        <fullName evidence="2">NTF2-like domain-containing protein</fullName>
    </recommendedName>
</protein>
<comment type="caution">
    <text evidence="3">The sequence shown here is derived from an EMBL/GenBank/DDBJ whole genome shotgun (WGS) entry which is preliminary data.</text>
</comment>
<gene>
    <name evidence="3" type="ORF">LTR84_010704</name>
</gene>
<feature type="signal peptide" evidence="1">
    <location>
        <begin position="1"/>
        <end position="16"/>
    </location>
</feature>
<dbReference type="RefSeq" id="XP_064700154.1">
    <property type="nucleotide sequence ID" value="XM_064854238.1"/>
</dbReference>
<sequence>MRFAFVAAIFALGASALPQPQDVSTDSFGGGGGGGGGNPRCLNDGGANYIVNSYAKLLEFPQGADFNATAQKLLSNKFIVYSDSINSLSGRPLGQPSYPSKQAFIAGQAQTPALPGLKTLEVFHTCNKIAWRWIVTEFGTRTAEIKAFIQLDVDPAKLQIDQVFSEFNTIAFAANIPK</sequence>
<dbReference type="InterPro" id="IPR058645">
    <property type="entry name" value="NTF2-like_dom_7"/>
</dbReference>
<accession>A0AAV9MVY6</accession>